<dbReference type="SUPFAM" id="SSF46785">
    <property type="entry name" value="Winged helix' DNA-binding domain"/>
    <property type="match status" value="1"/>
</dbReference>
<keyword evidence="1" id="KW-0805">Transcription regulation</keyword>
<dbReference type="PROSITE" id="PS50949">
    <property type="entry name" value="HTH_GNTR"/>
    <property type="match status" value="1"/>
</dbReference>
<dbReference type="Proteomes" id="UP001527099">
    <property type="component" value="Unassembled WGS sequence"/>
</dbReference>
<dbReference type="SMART" id="SM00345">
    <property type="entry name" value="HTH_GNTR"/>
    <property type="match status" value="1"/>
</dbReference>
<keyword evidence="6" id="KW-1185">Reference proteome</keyword>
<dbReference type="RefSeq" id="WP_029193373.1">
    <property type="nucleotide sequence ID" value="NZ_JAMDMW010000003.1"/>
</dbReference>
<dbReference type="SMART" id="SM00895">
    <property type="entry name" value="FCD"/>
    <property type="match status" value="1"/>
</dbReference>
<feature type="domain" description="HTH gntR-type" evidence="4">
    <location>
        <begin position="9"/>
        <end position="77"/>
    </location>
</feature>
<dbReference type="Gene3D" id="1.10.10.10">
    <property type="entry name" value="Winged helix-like DNA-binding domain superfamily/Winged helix DNA-binding domain"/>
    <property type="match status" value="1"/>
</dbReference>
<accession>A0ABT4GMF7</accession>
<evidence type="ECO:0000256" key="3">
    <source>
        <dbReference type="ARBA" id="ARBA00023163"/>
    </source>
</evidence>
<dbReference type="Pfam" id="PF00392">
    <property type="entry name" value="GntR"/>
    <property type="match status" value="1"/>
</dbReference>
<reference evidence="5 6" key="1">
    <citation type="submission" date="2022-05" db="EMBL/GenBank/DDBJ databases">
        <title>Genome Sequencing of Bee-Associated Microbes.</title>
        <authorList>
            <person name="Dunlap C."/>
        </authorList>
    </citation>
    <scope>NUCLEOTIDE SEQUENCE [LARGE SCALE GENOMIC DNA]</scope>
    <source>
        <strain evidence="5 6">NRRL B-14421</strain>
    </source>
</reference>
<dbReference type="PANTHER" id="PTHR43537">
    <property type="entry name" value="TRANSCRIPTIONAL REGULATOR, GNTR FAMILY"/>
    <property type="match status" value="1"/>
</dbReference>
<dbReference type="InterPro" id="IPR011711">
    <property type="entry name" value="GntR_C"/>
</dbReference>
<protein>
    <submittedName>
        <fullName evidence="5">FadR family transcriptional regulator</fullName>
    </submittedName>
</protein>
<name>A0ABT4GMF7_9BACL</name>
<dbReference type="EMBL" id="JAMDMX010000140">
    <property type="protein sequence ID" value="MCY9697384.1"/>
    <property type="molecule type" value="Genomic_DNA"/>
</dbReference>
<evidence type="ECO:0000256" key="1">
    <source>
        <dbReference type="ARBA" id="ARBA00023015"/>
    </source>
</evidence>
<keyword evidence="3" id="KW-0804">Transcription</keyword>
<organism evidence="5 6">
    <name type="scientific">Paenibacillus alginolyticus</name>
    <dbReference type="NCBI Taxonomy" id="59839"/>
    <lineage>
        <taxon>Bacteria</taxon>
        <taxon>Bacillati</taxon>
        <taxon>Bacillota</taxon>
        <taxon>Bacilli</taxon>
        <taxon>Bacillales</taxon>
        <taxon>Paenibacillaceae</taxon>
        <taxon>Paenibacillus</taxon>
    </lineage>
</organism>
<dbReference type="InterPro" id="IPR008920">
    <property type="entry name" value="TF_FadR/GntR_C"/>
</dbReference>
<dbReference type="SUPFAM" id="SSF48008">
    <property type="entry name" value="GntR ligand-binding domain-like"/>
    <property type="match status" value="1"/>
</dbReference>
<dbReference type="InterPro" id="IPR036388">
    <property type="entry name" value="WH-like_DNA-bd_sf"/>
</dbReference>
<keyword evidence="2" id="KW-0238">DNA-binding</keyword>
<evidence type="ECO:0000313" key="6">
    <source>
        <dbReference type="Proteomes" id="UP001527099"/>
    </source>
</evidence>
<evidence type="ECO:0000256" key="2">
    <source>
        <dbReference type="ARBA" id="ARBA00023125"/>
    </source>
</evidence>
<dbReference type="Gene3D" id="1.20.120.530">
    <property type="entry name" value="GntR ligand-binding domain-like"/>
    <property type="match status" value="1"/>
</dbReference>
<dbReference type="InterPro" id="IPR000524">
    <property type="entry name" value="Tscrpt_reg_HTH_GntR"/>
</dbReference>
<dbReference type="PANTHER" id="PTHR43537:SF5">
    <property type="entry name" value="UXU OPERON TRANSCRIPTIONAL REGULATOR"/>
    <property type="match status" value="1"/>
</dbReference>
<dbReference type="InterPro" id="IPR036390">
    <property type="entry name" value="WH_DNA-bd_sf"/>
</dbReference>
<dbReference type="CDD" id="cd07377">
    <property type="entry name" value="WHTH_GntR"/>
    <property type="match status" value="1"/>
</dbReference>
<evidence type="ECO:0000313" key="5">
    <source>
        <dbReference type="EMBL" id="MCY9697384.1"/>
    </source>
</evidence>
<dbReference type="PRINTS" id="PR00035">
    <property type="entry name" value="HTHGNTR"/>
</dbReference>
<dbReference type="Pfam" id="PF07729">
    <property type="entry name" value="FCD"/>
    <property type="match status" value="1"/>
</dbReference>
<evidence type="ECO:0000259" key="4">
    <source>
        <dbReference type="PROSITE" id="PS50949"/>
    </source>
</evidence>
<gene>
    <name evidence="5" type="ORF">M5X19_31675</name>
</gene>
<sequence>MEVNKLLKRNHYDEMADQIKQMILQGQLQTGDKLPSTKELSERFGVGRSTAREALSALKAMGLIEIRQGGGCRVISQVPTEVLLPEMASLRMNRTTLLELMEVRQSLEVSIAAIAAKNRTEQDLHQLHLVLNEMVSAVGNDIEGERTDVSFHVMLVQATHNAIMERTCQSIMKPMESMIRDIRRAELYANQDVAIQLLKEHTRIYEAIRRGDQEQASQAMRSHLEHVESILVKYI</sequence>
<proteinExistence type="predicted"/>
<comment type="caution">
    <text evidence="5">The sequence shown here is derived from an EMBL/GenBank/DDBJ whole genome shotgun (WGS) entry which is preliminary data.</text>
</comment>